<dbReference type="InterPro" id="IPR036734">
    <property type="entry name" value="Neur_chan_lig-bd_sf"/>
</dbReference>
<sequence>MYLILCVLALMSGVPSITPTSYSDQSFLRKTLFSSDRYDPLTRPVNDTNESLKVYVSFGYSPSIELDENVQLMSDSYWFRFRWTDHFLKWNPANYSGISKIYVPQSSVWKPRIALYQRLNNPSLTVNEDALASINSSGVVAFEISIHPKTRCLMEISKFPFDVQTCVFFIMDEYLSEGELYFDVEGVQVMDEPESEWIIQSQSATVTTKYGRSIVNFQFTIRRQPSFYVITIIIPLVTTASLNPLVFLIPPASGEKISVAVTTLLSYTVFLNVISGILPETSTSTSIVSVYITTLFVLSGLYTIFCVIIVKIDNTNWFPGICNYFGLRNRRVSHKTDNSVSDKSSSEPANNVSTAVILDRILFVLCSLGSTVLTCWCFASILR</sequence>
<keyword evidence="4 5" id="KW-0472">Membrane</keyword>
<feature type="domain" description="Neurotransmitter-gated ion-channel ligand-binding" evidence="6">
    <location>
        <begin position="30"/>
        <end position="224"/>
    </location>
</feature>
<evidence type="ECO:0000256" key="4">
    <source>
        <dbReference type="ARBA" id="ARBA00023136"/>
    </source>
</evidence>
<feature type="chain" id="PRO_5042668391" evidence="5">
    <location>
        <begin position="17"/>
        <end position="383"/>
    </location>
</feature>
<dbReference type="PANTHER" id="PTHR18945">
    <property type="entry name" value="NEUROTRANSMITTER GATED ION CHANNEL"/>
    <property type="match status" value="1"/>
</dbReference>
<organism evidence="8 9">
    <name type="scientific">Patella caerulea</name>
    <name type="common">Rayed Mediterranean limpet</name>
    <dbReference type="NCBI Taxonomy" id="87958"/>
    <lineage>
        <taxon>Eukaryota</taxon>
        <taxon>Metazoa</taxon>
        <taxon>Spiralia</taxon>
        <taxon>Lophotrochozoa</taxon>
        <taxon>Mollusca</taxon>
        <taxon>Gastropoda</taxon>
        <taxon>Patellogastropoda</taxon>
        <taxon>Patelloidea</taxon>
        <taxon>Patellidae</taxon>
        <taxon>Patella</taxon>
    </lineage>
</organism>
<keyword evidence="9" id="KW-1185">Reference proteome</keyword>
<dbReference type="InterPro" id="IPR018000">
    <property type="entry name" value="Neurotransmitter_ion_chnl_CS"/>
</dbReference>
<dbReference type="Gene3D" id="2.70.170.10">
    <property type="entry name" value="Neurotransmitter-gated ion-channel ligand-binding domain"/>
    <property type="match status" value="1"/>
</dbReference>
<comment type="subcellular location">
    <subcellularLocation>
        <location evidence="1">Membrane</location>
        <topology evidence="1">Multi-pass membrane protein</topology>
    </subcellularLocation>
</comment>
<dbReference type="Pfam" id="PF02931">
    <property type="entry name" value="Neur_chan_LBD"/>
    <property type="match status" value="1"/>
</dbReference>
<feature type="signal peptide" evidence="5">
    <location>
        <begin position="1"/>
        <end position="16"/>
    </location>
</feature>
<protein>
    <submittedName>
        <fullName evidence="8">Uncharacterized protein</fullName>
    </submittedName>
</protein>
<evidence type="ECO:0000256" key="1">
    <source>
        <dbReference type="ARBA" id="ARBA00004141"/>
    </source>
</evidence>
<dbReference type="CDD" id="cd18989">
    <property type="entry name" value="LGIC_ECD_cation"/>
    <property type="match status" value="1"/>
</dbReference>
<proteinExistence type="inferred from homology"/>
<keyword evidence="2 5" id="KW-0812">Transmembrane</keyword>
<dbReference type="InterPro" id="IPR036719">
    <property type="entry name" value="Neuro-gated_channel_TM_sf"/>
</dbReference>
<evidence type="ECO:0000256" key="3">
    <source>
        <dbReference type="ARBA" id="ARBA00022989"/>
    </source>
</evidence>
<dbReference type="PRINTS" id="PR00252">
    <property type="entry name" value="NRIONCHANNEL"/>
</dbReference>
<keyword evidence="3 5" id="KW-1133">Transmembrane helix</keyword>
<keyword evidence="5" id="KW-0407">Ion channel</keyword>
<evidence type="ECO:0000259" key="6">
    <source>
        <dbReference type="Pfam" id="PF02931"/>
    </source>
</evidence>
<dbReference type="PROSITE" id="PS00236">
    <property type="entry name" value="NEUROTR_ION_CHANNEL"/>
    <property type="match status" value="1"/>
</dbReference>
<dbReference type="InterPro" id="IPR006029">
    <property type="entry name" value="Neurotrans-gated_channel_TM"/>
</dbReference>
<evidence type="ECO:0000313" key="9">
    <source>
        <dbReference type="Proteomes" id="UP001347796"/>
    </source>
</evidence>
<feature type="transmembrane region" description="Helical" evidence="5">
    <location>
        <begin position="227"/>
        <end position="250"/>
    </location>
</feature>
<dbReference type="EMBL" id="JAZGQO010000001">
    <property type="protein sequence ID" value="KAK6195930.1"/>
    <property type="molecule type" value="Genomic_DNA"/>
</dbReference>
<dbReference type="CDD" id="cd19051">
    <property type="entry name" value="LGIC_TM_cation"/>
    <property type="match status" value="1"/>
</dbReference>
<accession>A0AAN8KDM7</accession>
<feature type="transmembrane region" description="Helical" evidence="5">
    <location>
        <begin position="290"/>
        <end position="310"/>
    </location>
</feature>
<comment type="similarity">
    <text evidence="5">Belongs to the ligand-gated ion channel (TC 1.A.9) family.</text>
</comment>
<keyword evidence="5" id="KW-0813">Transport</keyword>
<dbReference type="InterPro" id="IPR006201">
    <property type="entry name" value="Neur_channel"/>
</dbReference>
<dbReference type="Proteomes" id="UP001347796">
    <property type="component" value="Unassembled WGS sequence"/>
</dbReference>
<dbReference type="SUPFAM" id="SSF63712">
    <property type="entry name" value="Nicotinic receptor ligand binding domain-like"/>
    <property type="match status" value="1"/>
</dbReference>
<feature type="transmembrane region" description="Helical" evidence="5">
    <location>
        <begin position="257"/>
        <end position="278"/>
    </location>
</feature>
<name>A0AAN8KDM7_PATCE</name>
<dbReference type="SUPFAM" id="SSF90112">
    <property type="entry name" value="Neurotransmitter-gated ion-channel transmembrane pore"/>
    <property type="match status" value="1"/>
</dbReference>
<gene>
    <name evidence="8" type="ORF">SNE40_001255</name>
</gene>
<dbReference type="InterPro" id="IPR038050">
    <property type="entry name" value="Neuro_actylchol_rec"/>
</dbReference>
<dbReference type="Pfam" id="PF02932">
    <property type="entry name" value="Neur_chan_memb"/>
    <property type="match status" value="1"/>
</dbReference>
<evidence type="ECO:0000313" key="8">
    <source>
        <dbReference type="EMBL" id="KAK6195930.1"/>
    </source>
</evidence>
<dbReference type="GO" id="GO:0005230">
    <property type="term" value="F:extracellular ligand-gated monoatomic ion channel activity"/>
    <property type="evidence" value="ECO:0007669"/>
    <property type="project" value="InterPro"/>
</dbReference>
<feature type="transmembrane region" description="Helical" evidence="5">
    <location>
        <begin position="361"/>
        <end position="382"/>
    </location>
</feature>
<evidence type="ECO:0000256" key="5">
    <source>
        <dbReference type="RuleBase" id="RU000687"/>
    </source>
</evidence>
<dbReference type="Gene3D" id="1.20.58.390">
    <property type="entry name" value="Neurotransmitter-gated ion-channel transmembrane domain"/>
    <property type="match status" value="1"/>
</dbReference>
<dbReference type="InterPro" id="IPR006202">
    <property type="entry name" value="Neur_chan_lig-bd"/>
</dbReference>
<keyword evidence="5" id="KW-0732">Signal</keyword>
<dbReference type="GO" id="GO:0016020">
    <property type="term" value="C:membrane"/>
    <property type="evidence" value="ECO:0007669"/>
    <property type="project" value="UniProtKB-SubCell"/>
</dbReference>
<dbReference type="GO" id="GO:0004888">
    <property type="term" value="F:transmembrane signaling receptor activity"/>
    <property type="evidence" value="ECO:0007669"/>
    <property type="project" value="InterPro"/>
</dbReference>
<evidence type="ECO:0000256" key="2">
    <source>
        <dbReference type="ARBA" id="ARBA00022692"/>
    </source>
</evidence>
<keyword evidence="5" id="KW-0406">Ion transport</keyword>
<feature type="domain" description="Neurotransmitter-gated ion-channel transmembrane" evidence="7">
    <location>
        <begin position="232"/>
        <end position="312"/>
    </location>
</feature>
<evidence type="ECO:0000259" key="7">
    <source>
        <dbReference type="Pfam" id="PF02932"/>
    </source>
</evidence>
<dbReference type="AlphaFoldDB" id="A0AAN8KDM7"/>
<reference evidence="8 9" key="1">
    <citation type="submission" date="2024-01" db="EMBL/GenBank/DDBJ databases">
        <title>The genome of the rayed Mediterranean limpet Patella caerulea (Linnaeus, 1758).</title>
        <authorList>
            <person name="Anh-Thu Weber A."/>
            <person name="Halstead-Nussloch G."/>
        </authorList>
    </citation>
    <scope>NUCLEOTIDE SEQUENCE [LARGE SCALE GENOMIC DNA]</scope>
    <source>
        <strain evidence="8">AATW-2023a</strain>
        <tissue evidence="8">Whole specimen</tissue>
    </source>
</reference>
<comment type="caution">
    <text evidence="8">The sequence shown here is derived from an EMBL/GenBank/DDBJ whole genome shotgun (WGS) entry which is preliminary data.</text>
</comment>